<protein>
    <recommendedName>
        <fullName evidence="1">Ig-like domain-containing protein</fullName>
    </recommendedName>
</protein>
<evidence type="ECO:0000259" key="1">
    <source>
        <dbReference type="PROSITE" id="PS50835"/>
    </source>
</evidence>
<keyword evidence="3" id="KW-1185">Reference proteome</keyword>
<dbReference type="PANTHER" id="PTHR46013">
    <property type="entry name" value="VASCULAR CELL ADHESION MOLECULE 1"/>
    <property type="match status" value="1"/>
</dbReference>
<feature type="domain" description="Ig-like" evidence="1">
    <location>
        <begin position="204"/>
        <end position="301"/>
    </location>
</feature>
<sequence length="474" mass="51008">MSYSPVALVDSLSLCDDWKYLEVVEKSDDNTFTCTGLREQQDVAWLYSGNRMATCPPPPSSCTLRDPSLNTIFRFSRTLTTASNITVLATAAPSLDYFGTTSLTCESTAQESVTCLLDSVCRPKSIPYHNCPLYVREDNSVSCVCSVDDLGSPPGQLKWNNMSSGQLVLPGVKMDQHGVNYVCSLTWNRTVVQSVTYTLLVAYPPTQMSFKLNIASENVVVTEKSPVTMLCQSDGRPTPNMTITDVTNGNRVVHSQPGGNVTLADQRVQTQYDKATVECEDTGEYRCSADNIIGSRYQAVTLFVMCAPRRNPADANYTIPNVEGGKSVTIELIAYPTSLNVTTYFLGPNISSDEQPAKEGIFLVGCNASPPPSYRVICTITVTNVTSDTAGFYKVVVINQAGNVSFAFHALPRNLTGLLFSHNSLQSVVSSHSVSVADGVGTSSALADPRVNSVPGSITTATSLDLQLAPGTSK</sequence>
<accession>A0A2T7P359</accession>
<dbReference type="STRING" id="400727.A0A2T7P359"/>
<feature type="domain" description="Ig-like" evidence="1">
    <location>
        <begin position="123"/>
        <end position="196"/>
    </location>
</feature>
<dbReference type="OrthoDB" id="10012075at2759"/>
<proteinExistence type="predicted"/>
<dbReference type="InterPro" id="IPR036179">
    <property type="entry name" value="Ig-like_dom_sf"/>
</dbReference>
<dbReference type="PANTHER" id="PTHR46013:SF7">
    <property type="entry name" value="IG-LIKE DOMAIN-CONTAINING PROTEIN"/>
    <property type="match status" value="1"/>
</dbReference>
<dbReference type="InterPro" id="IPR007110">
    <property type="entry name" value="Ig-like_dom"/>
</dbReference>
<dbReference type="EMBL" id="PZQS01000007">
    <property type="protein sequence ID" value="PVD27862.1"/>
    <property type="molecule type" value="Genomic_DNA"/>
</dbReference>
<dbReference type="Gene3D" id="2.60.40.10">
    <property type="entry name" value="Immunoglobulins"/>
    <property type="match status" value="1"/>
</dbReference>
<evidence type="ECO:0000313" key="3">
    <source>
        <dbReference type="Proteomes" id="UP000245119"/>
    </source>
</evidence>
<dbReference type="InterPro" id="IPR013783">
    <property type="entry name" value="Ig-like_fold"/>
</dbReference>
<dbReference type="AlphaFoldDB" id="A0A2T7P359"/>
<comment type="caution">
    <text evidence="2">The sequence shown here is derived from an EMBL/GenBank/DDBJ whole genome shotgun (WGS) entry which is preliminary data.</text>
</comment>
<dbReference type="SMART" id="SM00409">
    <property type="entry name" value="IG"/>
    <property type="match status" value="2"/>
</dbReference>
<name>A0A2T7P359_POMCA</name>
<dbReference type="SUPFAM" id="SSF48726">
    <property type="entry name" value="Immunoglobulin"/>
    <property type="match status" value="1"/>
</dbReference>
<dbReference type="InterPro" id="IPR003599">
    <property type="entry name" value="Ig_sub"/>
</dbReference>
<dbReference type="Proteomes" id="UP000245119">
    <property type="component" value="Linkage Group LG7"/>
</dbReference>
<dbReference type="Pfam" id="PF13927">
    <property type="entry name" value="Ig_3"/>
    <property type="match status" value="1"/>
</dbReference>
<reference evidence="2 3" key="1">
    <citation type="submission" date="2018-04" db="EMBL/GenBank/DDBJ databases">
        <title>The genome of golden apple snail Pomacea canaliculata provides insight into stress tolerance and invasive adaptation.</title>
        <authorList>
            <person name="Liu C."/>
            <person name="Liu B."/>
            <person name="Ren Y."/>
            <person name="Zhang Y."/>
            <person name="Wang H."/>
            <person name="Li S."/>
            <person name="Jiang F."/>
            <person name="Yin L."/>
            <person name="Zhang G."/>
            <person name="Qian W."/>
            <person name="Fan W."/>
        </authorList>
    </citation>
    <scope>NUCLEOTIDE SEQUENCE [LARGE SCALE GENOMIC DNA]</scope>
    <source>
        <strain evidence="2">SZHN2017</strain>
        <tissue evidence="2">Muscle</tissue>
    </source>
</reference>
<organism evidence="2 3">
    <name type="scientific">Pomacea canaliculata</name>
    <name type="common">Golden apple snail</name>
    <dbReference type="NCBI Taxonomy" id="400727"/>
    <lineage>
        <taxon>Eukaryota</taxon>
        <taxon>Metazoa</taxon>
        <taxon>Spiralia</taxon>
        <taxon>Lophotrochozoa</taxon>
        <taxon>Mollusca</taxon>
        <taxon>Gastropoda</taxon>
        <taxon>Caenogastropoda</taxon>
        <taxon>Architaenioglossa</taxon>
        <taxon>Ampullarioidea</taxon>
        <taxon>Ampullariidae</taxon>
        <taxon>Pomacea</taxon>
    </lineage>
</organism>
<evidence type="ECO:0000313" key="2">
    <source>
        <dbReference type="EMBL" id="PVD27862.1"/>
    </source>
</evidence>
<dbReference type="PROSITE" id="PS50835">
    <property type="entry name" value="IG_LIKE"/>
    <property type="match status" value="2"/>
</dbReference>
<gene>
    <name evidence="2" type="ORF">C0Q70_13038</name>
</gene>